<feature type="transmembrane region" description="Helical" evidence="2">
    <location>
        <begin position="25"/>
        <end position="46"/>
    </location>
</feature>
<feature type="compositionally biased region" description="Low complexity" evidence="1">
    <location>
        <begin position="582"/>
        <end position="608"/>
    </location>
</feature>
<feature type="region of interest" description="Disordered" evidence="1">
    <location>
        <begin position="552"/>
        <end position="649"/>
    </location>
</feature>
<feature type="transmembrane region" description="Helical" evidence="2">
    <location>
        <begin position="165"/>
        <end position="186"/>
    </location>
</feature>
<keyword evidence="2" id="KW-0472">Membrane</keyword>
<feature type="non-terminal residue" evidence="3">
    <location>
        <position position="701"/>
    </location>
</feature>
<reference evidence="3" key="1">
    <citation type="submission" date="2023-10" db="EMBL/GenBank/DDBJ databases">
        <authorList>
            <person name="Chen Y."/>
            <person name="Shah S."/>
            <person name="Dougan E. K."/>
            <person name="Thang M."/>
            <person name="Chan C."/>
        </authorList>
    </citation>
    <scope>NUCLEOTIDE SEQUENCE [LARGE SCALE GENOMIC DNA]</scope>
</reference>
<evidence type="ECO:0008006" key="5">
    <source>
        <dbReference type="Google" id="ProtNLM"/>
    </source>
</evidence>
<accession>A0ABN9US48</accession>
<name>A0ABN9US48_9DINO</name>
<feature type="transmembrane region" description="Helical" evidence="2">
    <location>
        <begin position="206"/>
        <end position="227"/>
    </location>
</feature>
<evidence type="ECO:0000256" key="2">
    <source>
        <dbReference type="SAM" id="Phobius"/>
    </source>
</evidence>
<evidence type="ECO:0000256" key="1">
    <source>
        <dbReference type="SAM" id="MobiDB-lite"/>
    </source>
</evidence>
<feature type="compositionally biased region" description="Low complexity" evidence="1">
    <location>
        <begin position="616"/>
        <end position="645"/>
    </location>
</feature>
<comment type="caution">
    <text evidence="3">The sequence shown here is derived from an EMBL/GenBank/DDBJ whole genome shotgun (WGS) entry which is preliminary data.</text>
</comment>
<keyword evidence="2" id="KW-0812">Transmembrane</keyword>
<feature type="transmembrane region" description="Helical" evidence="2">
    <location>
        <begin position="239"/>
        <end position="258"/>
    </location>
</feature>
<protein>
    <recommendedName>
        <fullName evidence="5">Protein RFT1 homolog</fullName>
    </recommendedName>
</protein>
<organism evidence="3 4">
    <name type="scientific">Prorocentrum cordatum</name>
    <dbReference type="NCBI Taxonomy" id="2364126"/>
    <lineage>
        <taxon>Eukaryota</taxon>
        <taxon>Sar</taxon>
        <taxon>Alveolata</taxon>
        <taxon>Dinophyceae</taxon>
        <taxon>Prorocentrales</taxon>
        <taxon>Prorocentraceae</taxon>
        <taxon>Prorocentrum</taxon>
    </lineage>
</organism>
<feature type="transmembrane region" description="Helical" evidence="2">
    <location>
        <begin position="129"/>
        <end position="153"/>
    </location>
</feature>
<feature type="non-terminal residue" evidence="3">
    <location>
        <position position="1"/>
    </location>
</feature>
<gene>
    <name evidence="3" type="ORF">PCOR1329_LOCUS51172</name>
</gene>
<keyword evidence="4" id="KW-1185">Reference proteome</keyword>
<evidence type="ECO:0000313" key="4">
    <source>
        <dbReference type="Proteomes" id="UP001189429"/>
    </source>
</evidence>
<proteinExistence type="predicted"/>
<dbReference type="EMBL" id="CAUYUJ010016203">
    <property type="protein sequence ID" value="CAK0862855.1"/>
    <property type="molecule type" value="Genomic_DNA"/>
</dbReference>
<sequence length="701" mass="76298">AQGIGQPHAHGHSTPQSARMPILVFLYQCSFAWAVVQSVFSGYLVARSLPAGIFCAKRLGDARALCSATLQMLKSMLVLPEKDPLDQKVRHMIVRSRLETFTALLPIALVLNSALLLHDLVRNRRWPVLAGFFSEACIEVGATQLSCILVLLFRQGLNALFLAKPRLVNPLCIRVGISLVYLRLIVEASTLQEADIPVWLASTAPMRLGASIMLGEISTATCLNVLLSTAICCCYAGDWHVSFHLYLCGVVWGVMYVIDRVRYAQFRAVLEARMSHRVVVAADGLLSRLCDAVVHLGEDFRITKPSPHLATMLHRPSSCGGMGGVLFLDLFQCSEERERVQAFLLRNTPGADALHTSIKDSNDVVVTVQLFHICGRDFDDSFFHVVGVREDEESFRMPPEAPPSHAAPVVAPPGESLAADVESVSTVQLESDSGDLAVYFQLFEAGCPVEKCSAGFTALTGPSAPGARLLEWMVSADSFVQCVQELRDSALRERQGLPLRRSVRVQLRPPHLRSLGMELRAAAVLSLRHNDADAEVQLWTAKVELANATVVRRRARRERAPPQPRAAPALAACQPDPERSCAGAQATPGPPAGQRQEPPGAALALAQAAPPPGAPSQPSALRRAGRSSRSSLSSSSGSSGSSRSSAQDRGRVSSIYMRLNFGSRSLRIYDFMLRFEDGRLAPCLKDWLPRESLTGIHTRCQ</sequence>
<evidence type="ECO:0000313" key="3">
    <source>
        <dbReference type="EMBL" id="CAK0862855.1"/>
    </source>
</evidence>
<keyword evidence="2" id="KW-1133">Transmembrane helix</keyword>
<dbReference type="Proteomes" id="UP001189429">
    <property type="component" value="Unassembled WGS sequence"/>
</dbReference>
<feature type="transmembrane region" description="Helical" evidence="2">
    <location>
        <begin position="98"/>
        <end position="117"/>
    </location>
</feature>